<proteinExistence type="predicted"/>
<dbReference type="PANTHER" id="PTHR38588">
    <property type="entry name" value="BLL0334 PROTEIN"/>
    <property type="match status" value="1"/>
</dbReference>
<dbReference type="InterPro" id="IPR010419">
    <property type="entry name" value="CO_DH_gsu"/>
</dbReference>
<dbReference type="PANTHER" id="PTHR38588:SF1">
    <property type="entry name" value="BLL0334 PROTEIN"/>
    <property type="match status" value="1"/>
</dbReference>
<evidence type="ECO:0000313" key="2">
    <source>
        <dbReference type="Proteomes" id="UP000474296"/>
    </source>
</evidence>
<evidence type="ECO:0000313" key="1">
    <source>
        <dbReference type="EMBL" id="NER15818.1"/>
    </source>
</evidence>
<organism evidence="1 2">
    <name type="scientific">Spongiivirga citrea</name>
    <dbReference type="NCBI Taxonomy" id="1481457"/>
    <lineage>
        <taxon>Bacteria</taxon>
        <taxon>Pseudomonadati</taxon>
        <taxon>Bacteroidota</taxon>
        <taxon>Flavobacteriia</taxon>
        <taxon>Flavobacteriales</taxon>
        <taxon>Flavobacteriaceae</taxon>
        <taxon>Spongiivirga</taxon>
    </lineage>
</organism>
<comment type="caution">
    <text evidence="1">The sequence shown here is derived from an EMBL/GenBank/DDBJ whole genome shotgun (WGS) entry which is preliminary data.</text>
</comment>
<dbReference type="Gene3D" id="3.30.530.20">
    <property type="match status" value="1"/>
</dbReference>
<accession>A0A6M0CDB4</accession>
<sequence>MQVKGNYMVNTTPNVVWDMITNPAVLEKITPGIKTLTVTGPDQYDAISEVKVGPVKGNFEGTLSLKDQVNLESCVLVVDQKSKMGNVVAEISMKLIPDGNDNTEVQYTGDAKMSGMLARMGQRIMSGVVSTLSRQFFQSLNKELEGEPSTE</sequence>
<name>A0A6M0CDB4_9FLAO</name>
<dbReference type="InterPro" id="IPR023393">
    <property type="entry name" value="START-like_dom_sf"/>
</dbReference>
<dbReference type="Pfam" id="PF06240">
    <property type="entry name" value="COXG"/>
    <property type="match status" value="1"/>
</dbReference>
<dbReference type="RefSeq" id="WP_164029085.1">
    <property type="nucleotide sequence ID" value="NZ_JAABOQ010000001.1"/>
</dbReference>
<protein>
    <submittedName>
        <fullName evidence="1">Carbon monoxide dehydrogenase</fullName>
    </submittedName>
</protein>
<dbReference type="Proteomes" id="UP000474296">
    <property type="component" value="Unassembled WGS sequence"/>
</dbReference>
<gene>
    <name evidence="1" type="ORF">GWK10_01275</name>
</gene>
<keyword evidence="2" id="KW-1185">Reference proteome</keyword>
<dbReference type="EMBL" id="JAABOQ010000001">
    <property type="protein sequence ID" value="NER15818.1"/>
    <property type="molecule type" value="Genomic_DNA"/>
</dbReference>
<reference evidence="1 2" key="1">
    <citation type="submission" date="2020-01" db="EMBL/GenBank/DDBJ databases">
        <title>Spongiivirga citrea KCTC 32990T.</title>
        <authorList>
            <person name="Wang G."/>
        </authorList>
    </citation>
    <scope>NUCLEOTIDE SEQUENCE [LARGE SCALE GENOMIC DNA]</scope>
    <source>
        <strain evidence="1 2">KCTC 32990</strain>
    </source>
</reference>
<dbReference type="SUPFAM" id="SSF55961">
    <property type="entry name" value="Bet v1-like"/>
    <property type="match status" value="1"/>
</dbReference>
<dbReference type="AlphaFoldDB" id="A0A6M0CDB4"/>